<keyword evidence="2" id="KW-1185">Reference proteome</keyword>
<name>A0ABX2KZU5_9PROT</name>
<accession>A0ABX2KZU5</accession>
<dbReference type="RefSeq" id="WP_174437756.1">
    <property type="nucleotide sequence ID" value="NZ_BAABCC010000005.1"/>
</dbReference>
<reference evidence="1 2" key="1">
    <citation type="submission" date="2019-10" db="EMBL/GenBank/DDBJ databases">
        <title>Genome sequence of Azospirillum formosense CC-Nfb-7.</title>
        <authorList>
            <person name="Ambrosini A."/>
            <person name="Sant'Anna F.H."/>
            <person name="Cassan F.D."/>
            <person name="Souza E.M."/>
            <person name="Passaglia L.M.P."/>
        </authorList>
    </citation>
    <scope>NUCLEOTIDE SEQUENCE [LARGE SCALE GENOMIC DNA]</scope>
    <source>
        <strain evidence="1 2">CC-NFb-7</strain>
    </source>
</reference>
<proteinExistence type="predicted"/>
<evidence type="ECO:0000313" key="1">
    <source>
        <dbReference type="EMBL" id="NUB18450.1"/>
    </source>
</evidence>
<gene>
    <name evidence="1" type="ORF">GBZ26_04330</name>
</gene>
<sequence length="149" mass="14620">MTVNSTVSPSAHVAPVGVIPPKTQAPGSVSTGWVSMAQLAVGQAIVQAGTLASGASVAAKLVQAKTDSGGAAKDVDGKAITPLAVSDKVAVLDFRASDLDVNGGYAFVRLTLTVAGADAGLSAVLLGLSPRYGKASDHAAEAVVEIVPG</sequence>
<protein>
    <submittedName>
        <fullName evidence="1">Uncharacterized protein</fullName>
    </submittedName>
</protein>
<comment type="caution">
    <text evidence="1">The sequence shown here is derived from an EMBL/GenBank/DDBJ whole genome shotgun (WGS) entry which is preliminary data.</text>
</comment>
<organism evidence="1 2">
    <name type="scientific">Azospirillum formosense</name>
    <dbReference type="NCBI Taxonomy" id="861533"/>
    <lineage>
        <taxon>Bacteria</taxon>
        <taxon>Pseudomonadati</taxon>
        <taxon>Pseudomonadota</taxon>
        <taxon>Alphaproteobacteria</taxon>
        <taxon>Rhodospirillales</taxon>
        <taxon>Azospirillaceae</taxon>
        <taxon>Azospirillum</taxon>
    </lineage>
</organism>
<evidence type="ECO:0000313" key="2">
    <source>
        <dbReference type="Proteomes" id="UP000639419"/>
    </source>
</evidence>
<dbReference type="Proteomes" id="UP000639419">
    <property type="component" value="Unassembled WGS sequence"/>
</dbReference>
<dbReference type="EMBL" id="WHOR01000018">
    <property type="protein sequence ID" value="NUB18450.1"/>
    <property type="molecule type" value="Genomic_DNA"/>
</dbReference>